<accession>A0ABW8TM73</accession>
<protein>
    <submittedName>
        <fullName evidence="1">Uncharacterized protein</fullName>
    </submittedName>
</protein>
<name>A0ABW8TM73_9CLOT</name>
<evidence type="ECO:0000313" key="2">
    <source>
        <dbReference type="Proteomes" id="UP001623592"/>
    </source>
</evidence>
<proteinExistence type="predicted"/>
<evidence type="ECO:0000313" key="1">
    <source>
        <dbReference type="EMBL" id="MFL0252074.1"/>
    </source>
</evidence>
<reference evidence="1 2" key="1">
    <citation type="submission" date="2024-11" db="EMBL/GenBank/DDBJ databases">
        <authorList>
            <person name="Heng Y.C."/>
            <person name="Lim A.C.H."/>
            <person name="Lee J.K.Y."/>
            <person name="Kittelmann S."/>
        </authorList>
    </citation>
    <scope>NUCLEOTIDE SEQUENCE [LARGE SCALE GENOMIC DNA]</scope>
    <source>
        <strain evidence="1 2">WILCCON 0114</strain>
    </source>
</reference>
<dbReference type="EMBL" id="JBJIAA010000014">
    <property type="protein sequence ID" value="MFL0252074.1"/>
    <property type="molecule type" value="Genomic_DNA"/>
</dbReference>
<organism evidence="1 2">
    <name type="scientific">Clostridium neuense</name>
    <dbReference type="NCBI Taxonomy" id="1728934"/>
    <lineage>
        <taxon>Bacteria</taxon>
        <taxon>Bacillati</taxon>
        <taxon>Bacillota</taxon>
        <taxon>Clostridia</taxon>
        <taxon>Eubacteriales</taxon>
        <taxon>Clostridiaceae</taxon>
        <taxon>Clostridium</taxon>
    </lineage>
</organism>
<dbReference type="Proteomes" id="UP001623592">
    <property type="component" value="Unassembled WGS sequence"/>
</dbReference>
<dbReference type="RefSeq" id="WP_406788726.1">
    <property type="nucleotide sequence ID" value="NZ_JBJIAA010000014.1"/>
</dbReference>
<gene>
    <name evidence="1" type="ORF">ACJDT4_16765</name>
</gene>
<sequence>MAKKIFKLSITGKPEDFNIDYKSSTNFGVNFSACGYEGTEQEKYDKFYEDLKTNGDIQPVNIKVNMTTQSTGRVLPKTEIFKITKVEDFIKRLAR</sequence>
<keyword evidence="2" id="KW-1185">Reference proteome</keyword>
<comment type="caution">
    <text evidence="1">The sequence shown here is derived from an EMBL/GenBank/DDBJ whole genome shotgun (WGS) entry which is preliminary data.</text>
</comment>